<evidence type="ECO:0000256" key="4">
    <source>
        <dbReference type="ARBA" id="ARBA00022448"/>
    </source>
</evidence>
<accession>E4Y086</accession>
<dbReference type="OrthoDB" id="332281at2759"/>
<gene>
    <name evidence="11" type="ORF">GSOID_T00012198001</name>
</gene>
<organism evidence="11">
    <name type="scientific">Oikopleura dioica</name>
    <name type="common">Tunicate</name>
    <dbReference type="NCBI Taxonomy" id="34765"/>
    <lineage>
        <taxon>Eukaryota</taxon>
        <taxon>Metazoa</taxon>
        <taxon>Chordata</taxon>
        <taxon>Tunicata</taxon>
        <taxon>Appendicularia</taxon>
        <taxon>Copelata</taxon>
        <taxon>Oikopleuridae</taxon>
        <taxon>Oikopleura</taxon>
    </lineage>
</organism>
<evidence type="ECO:0000256" key="8">
    <source>
        <dbReference type="ARBA" id="ARBA00031344"/>
    </source>
</evidence>
<keyword evidence="7" id="KW-0472">Membrane</keyword>
<sequence>MEGGRANGDNGLSSSLALLPDPQEHICFDKTEFMRDNHRVEQFVSDCRRRVPLEKLREDLEQYFRLLKTAMVDLINKDYAEFVNLSTNLVDLDKAISQLKPPLIRIKNDVEIIASEIDSGLCRIRYLLERKREILSKKLLLKHMIGLQEKLLLLETNEALPLHESAEIWNQLQHHSKNTRKTALAAELSDRISFVESRFLDRLENAFIEALGDENLDGLHVILWSFSSIDRAAVAESLVRQHLCKPYIKQCFAEKTTSELSQILNSLLDLVPTYISPLQNVIDGRHNGKAPIYGFDFITNSVFPEIVSGLQRYLPSLFIPSDNVQDFRERYILSMDFLNQLEHQCSSQSSVLRLRSEQSYSTFHSSFSLESFFSIVSKEIIEQVEEAFNSNLQRNNASNTVFKLVISKRITELLKKCLSKDTMLSPVRHKFFLLQIQIIFRFCKWASGQIAVCSDYGEEIDYASLVYLYEDLSTLIEEIPRLLEFEENDDDLNSVFSAANDELKKRIIESSSLIRKYVQDQIIARCLPIVKSVNDIPRQYRRTQRAPPSEPSPYIQLLVSPISDFCEKCPNVSSWTETLYDSIVVEFQSSIVDVLEASRKMEASLAKLQQMRKKQQGKSDDGLSDDEKIRKQIQLDVESFIQRFCDLGVPETNKNVQSLQELINF</sequence>
<dbReference type="GO" id="GO:0006891">
    <property type="term" value="P:intra-Golgi vesicle-mediated transport"/>
    <property type="evidence" value="ECO:0007669"/>
    <property type="project" value="TreeGrafter"/>
</dbReference>
<evidence type="ECO:0000256" key="1">
    <source>
        <dbReference type="ARBA" id="ARBA00004395"/>
    </source>
</evidence>
<comment type="similarity">
    <text evidence="2">Belongs to the COG2 family.</text>
</comment>
<feature type="domain" description="COG complex component COG2 C-terminal" evidence="10">
    <location>
        <begin position="367"/>
        <end position="637"/>
    </location>
</feature>
<evidence type="ECO:0000256" key="7">
    <source>
        <dbReference type="ARBA" id="ARBA00023136"/>
    </source>
</evidence>
<keyword evidence="6" id="KW-0333">Golgi apparatus</keyword>
<dbReference type="GO" id="GO:0007030">
    <property type="term" value="P:Golgi organization"/>
    <property type="evidence" value="ECO:0007669"/>
    <property type="project" value="InterPro"/>
</dbReference>
<dbReference type="Pfam" id="PF06148">
    <property type="entry name" value="COG2_N"/>
    <property type="match status" value="1"/>
</dbReference>
<dbReference type="GO" id="GO:0015031">
    <property type="term" value="P:protein transport"/>
    <property type="evidence" value="ECO:0007669"/>
    <property type="project" value="UniProtKB-KW"/>
</dbReference>
<dbReference type="GO" id="GO:0000139">
    <property type="term" value="C:Golgi membrane"/>
    <property type="evidence" value="ECO:0007669"/>
    <property type="project" value="UniProtKB-SubCell"/>
</dbReference>
<evidence type="ECO:0000256" key="2">
    <source>
        <dbReference type="ARBA" id="ARBA00007603"/>
    </source>
</evidence>
<keyword evidence="4" id="KW-0813">Transport</keyword>
<dbReference type="PANTHER" id="PTHR12961:SF0">
    <property type="entry name" value="CONSERVED OLIGOMERIC GOLGI COMPLEX SUBUNIT 2"/>
    <property type="match status" value="1"/>
</dbReference>
<keyword evidence="5" id="KW-0653">Protein transport</keyword>
<evidence type="ECO:0000256" key="3">
    <source>
        <dbReference type="ARBA" id="ARBA00020977"/>
    </source>
</evidence>
<evidence type="ECO:0000256" key="6">
    <source>
        <dbReference type="ARBA" id="ARBA00023034"/>
    </source>
</evidence>
<keyword evidence="12" id="KW-1185">Reference proteome</keyword>
<dbReference type="FunCoup" id="E4Y086">
    <property type="interactions" value="861"/>
</dbReference>
<dbReference type="AlphaFoldDB" id="E4Y086"/>
<feature type="domain" description="Conserved oligomeric Golgi complex subunit 2 N-terminal" evidence="9">
    <location>
        <begin position="27"/>
        <end position="99"/>
    </location>
</feature>
<protein>
    <recommendedName>
        <fullName evidence="3">Conserved oligomeric Golgi complex subunit 2</fullName>
    </recommendedName>
    <alternativeName>
        <fullName evidence="8">Component of oligomeric Golgi complex 2</fullName>
    </alternativeName>
</protein>
<dbReference type="InterPro" id="IPR009316">
    <property type="entry name" value="COG2"/>
</dbReference>
<dbReference type="EMBL" id="FN653470">
    <property type="protein sequence ID" value="CBY15298.1"/>
    <property type="molecule type" value="Genomic_DNA"/>
</dbReference>
<evidence type="ECO:0000313" key="11">
    <source>
        <dbReference type="EMBL" id="CBY15298.1"/>
    </source>
</evidence>
<dbReference type="InParanoid" id="E4Y086"/>
<evidence type="ECO:0000259" key="9">
    <source>
        <dbReference type="Pfam" id="PF06148"/>
    </source>
</evidence>
<evidence type="ECO:0000313" key="12">
    <source>
        <dbReference type="Proteomes" id="UP000001307"/>
    </source>
</evidence>
<proteinExistence type="inferred from homology"/>
<dbReference type="Proteomes" id="UP000001307">
    <property type="component" value="Unassembled WGS sequence"/>
</dbReference>
<evidence type="ECO:0000256" key="5">
    <source>
        <dbReference type="ARBA" id="ARBA00022927"/>
    </source>
</evidence>
<comment type="subcellular location">
    <subcellularLocation>
        <location evidence="1">Golgi apparatus membrane</location>
        <topology evidence="1">Peripheral membrane protein</topology>
    </subcellularLocation>
</comment>
<dbReference type="GO" id="GO:0017119">
    <property type="term" value="C:Golgi transport complex"/>
    <property type="evidence" value="ECO:0007669"/>
    <property type="project" value="TreeGrafter"/>
</dbReference>
<dbReference type="Pfam" id="PF12022">
    <property type="entry name" value="COG2_C"/>
    <property type="match status" value="1"/>
</dbReference>
<reference evidence="11" key="1">
    <citation type="journal article" date="2010" name="Science">
        <title>Plasticity of animal genome architecture unmasked by rapid evolution of a pelagic tunicate.</title>
        <authorList>
            <person name="Denoeud F."/>
            <person name="Henriet S."/>
            <person name="Mungpakdee S."/>
            <person name="Aury J.M."/>
            <person name="Da Silva C."/>
            <person name="Brinkmann H."/>
            <person name="Mikhaleva J."/>
            <person name="Olsen L.C."/>
            <person name="Jubin C."/>
            <person name="Canestro C."/>
            <person name="Bouquet J.M."/>
            <person name="Danks G."/>
            <person name="Poulain J."/>
            <person name="Campsteijn C."/>
            <person name="Adamski M."/>
            <person name="Cross I."/>
            <person name="Yadetie F."/>
            <person name="Muffato M."/>
            <person name="Louis A."/>
            <person name="Butcher S."/>
            <person name="Tsagkogeorga G."/>
            <person name="Konrad A."/>
            <person name="Singh S."/>
            <person name="Jensen M.F."/>
            <person name="Cong E.H."/>
            <person name="Eikeseth-Otteraa H."/>
            <person name="Noel B."/>
            <person name="Anthouard V."/>
            <person name="Porcel B.M."/>
            <person name="Kachouri-Lafond R."/>
            <person name="Nishino A."/>
            <person name="Ugolini M."/>
            <person name="Chourrout P."/>
            <person name="Nishida H."/>
            <person name="Aasland R."/>
            <person name="Huzurbazar S."/>
            <person name="Westhof E."/>
            <person name="Delsuc F."/>
            <person name="Lehrach H."/>
            <person name="Reinhardt R."/>
            <person name="Weissenbach J."/>
            <person name="Roy S.W."/>
            <person name="Artiguenave F."/>
            <person name="Postlethwait J.H."/>
            <person name="Manak J.R."/>
            <person name="Thompson E.M."/>
            <person name="Jaillon O."/>
            <person name="Du Pasquier L."/>
            <person name="Boudinot P."/>
            <person name="Liberles D.A."/>
            <person name="Volff J.N."/>
            <person name="Philippe H."/>
            <person name="Lenhard B."/>
            <person name="Roest Crollius H."/>
            <person name="Wincker P."/>
            <person name="Chourrout D."/>
        </authorList>
    </citation>
    <scope>NUCLEOTIDE SEQUENCE [LARGE SCALE GENOMIC DNA]</scope>
</reference>
<name>E4Y086_OIKDI</name>
<dbReference type="PANTHER" id="PTHR12961">
    <property type="entry name" value="CONSERVED OLIGOMERIC GOLGI COMPLEX COMPONENT 2"/>
    <property type="match status" value="1"/>
</dbReference>
<dbReference type="InterPro" id="IPR024602">
    <property type="entry name" value="COG_su2_N"/>
</dbReference>
<evidence type="ECO:0000259" key="10">
    <source>
        <dbReference type="Pfam" id="PF12022"/>
    </source>
</evidence>
<dbReference type="InterPro" id="IPR024603">
    <property type="entry name" value="COG_complex_COG2_C"/>
</dbReference>